<evidence type="ECO:0000313" key="8">
    <source>
        <dbReference type="EMBL" id="OCF34240.1"/>
    </source>
</evidence>
<reference evidence="8 9" key="1">
    <citation type="submission" date="2013-07" db="EMBL/GenBank/DDBJ databases">
        <title>The Genome Sequence of Cryptococcus heveanensis BCC8398.</title>
        <authorList>
            <consortium name="The Broad Institute Genome Sequencing Platform"/>
            <person name="Cuomo C."/>
            <person name="Litvintseva A."/>
            <person name="Chen Y."/>
            <person name="Heitman J."/>
            <person name="Sun S."/>
            <person name="Springer D."/>
            <person name="Dromer F."/>
            <person name="Young S.K."/>
            <person name="Zeng Q."/>
            <person name="Gargeya S."/>
            <person name="Fitzgerald M."/>
            <person name="Abouelleil A."/>
            <person name="Alvarado L."/>
            <person name="Berlin A.M."/>
            <person name="Chapman S.B."/>
            <person name="Dewar J."/>
            <person name="Goldberg J."/>
            <person name="Griggs A."/>
            <person name="Gujja S."/>
            <person name="Hansen M."/>
            <person name="Howarth C."/>
            <person name="Imamovic A."/>
            <person name="Larimer J."/>
            <person name="McCowan C."/>
            <person name="Murphy C."/>
            <person name="Pearson M."/>
            <person name="Priest M."/>
            <person name="Roberts A."/>
            <person name="Saif S."/>
            <person name="Shea T."/>
            <person name="Sykes S."/>
            <person name="Wortman J."/>
            <person name="Nusbaum C."/>
            <person name="Birren B."/>
        </authorList>
    </citation>
    <scope>NUCLEOTIDE SEQUENCE [LARGE SCALE GENOMIC DNA]</scope>
    <source>
        <strain evidence="8 9">BCC8398</strain>
    </source>
</reference>
<feature type="compositionally biased region" description="Basic and acidic residues" evidence="6">
    <location>
        <begin position="452"/>
        <end position="469"/>
    </location>
</feature>
<dbReference type="GO" id="GO:0003677">
    <property type="term" value="F:DNA binding"/>
    <property type="evidence" value="ECO:0007669"/>
    <property type="project" value="TreeGrafter"/>
</dbReference>
<feature type="compositionally biased region" description="Low complexity" evidence="6">
    <location>
        <begin position="376"/>
        <end position="391"/>
    </location>
</feature>
<accession>A0A1B9GT49</accession>
<reference evidence="9" key="2">
    <citation type="submission" date="2013-12" db="EMBL/GenBank/DDBJ databases">
        <title>Evolution of pathogenesis and genome organization in the Tremellales.</title>
        <authorList>
            <person name="Cuomo C."/>
            <person name="Litvintseva A."/>
            <person name="Heitman J."/>
            <person name="Chen Y."/>
            <person name="Sun S."/>
            <person name="Springer D."/>
            <person name="Dromer F."/>
            <person name="Young S."/>
            <person name="Zeng Q."/>
            <person name="Chapman S."/>
            <person name="Gujja S."/>
            <person name="Saif S."/>
            <person name="Birren B."/>
        </authorList>
    </citation>
    <scope>NUCLEOTIDE SEQUENCE [LARGE SCALE GENOMIC DNA]</scope>
    <source>
        <strain evidence="9">BCC8398</strain>
    </source>
</reference>
<dbReference type="Pfam" id="PF03847">
    <property type="entry name" value="TFIID_20kDa"/>
    <property type="match status" value="1"/>
</dbReference>
<dbReference type="GO" id="GO:0046982">
    <property type="term" value="F:protein heterodimerization activity"/>
    <property type="evidence" value="ECO:0007669"/>
    <property type="project" value="InterPro"/>
</dbReference>
<feature type="compositionally biased region" description="Low complexity" evidence="6">
    <location>
        <begin position="258"/>
        <end position="271"/>
    </location>
</feature>
<feature type="region of interest" description="Disordered" evidence="6">
    <location>
        <begin position="143"/>
        <end position="167"/>
    </location>
</feature>
<keyword evidence="9" id="KW-1185">Reference proteome</keyword>
<evidence type="ECO:0000256" key="3">
    <source>
        <dbReference type="ARBA" id="ARBA00023015"/>
    </source>
</evidence>
<dbReference type="InterPro" id="IPR009072">
    <property type="entry name" value="Histone-fold"/>
</dbReference>
<dbReference type="AlphaFoldDB" id="A0A1B9GT49"/>
<evidence type="ECO:0000256" key="1">
    <source>
        <dbReference type="ARBA" id="ARBA00004123"/>
    </source>
</evidence>
<feature type="compositionally biased region" description="Polar residues" evidence="6">
    <location>
        <begin position="418"/>
        <end position="445"/>
    </location>
</feature>
<comment type="subcellular location">
    <subcellularLocation>
        <location evidence="1">Nucleus</location>
    </subcellularLocation>
</comment>
<protein>
    <recommendedName>
        <fullName evidence="7">Transcription initiation factor TFIID subunit 12 domain-containing protein</fullName>
    </recommendedName>
</protein>
<evidence type="ECO:0000256" key="4">
    <source>
        <dbReference type="ARBA" id="ARBA00023163"/>
    </source>
</evidence>
<gene>
    <name evidence="8" type="ORF">I316_04193</name>
</gene>
<keyword evidence="3" id="KW-0805">Transcription regulation</keyword>
<dbReference type="PANTHER" id="PTHR12264:SF21">
    <property type="entry name" value="TRANSCRIPTION INITIATION FACTOR TFIID SUBUNIT 12"/>
    <property type="match status" value="1"/>
</dbReference>
<feature type="compositionally biased region" description="Polar residues" evidence="6">
    <location>
        <begin position="302"/>
        <end position="315"/>
    </location>
</feature>
<dbReference type="Proteomes" id="UP000092666">
    <property type="component" value="Unassembled WGS sequence"/>
</dbReference>
<organism evidence="8 9">
    <name type="scientific">Kwoniella heveanensis BCC8398</name>
    <dbReference type="NCBI Taxonomy" id="1296120"/>
    <lineage>
        <taxon>Eukaryota</taxon>
        <taxon>Fungi</taxon>
        <taxon>Dikarya</taxon>
        <taxon>Basidiomycota</taxon>
        <taxon>Agaricomycotina</taxon>
        <taxon>Tremellomycetes</taxon>
        <taxon>Tremellales</taxon>
        <taxon>Cryptococcaceae</taxon>
        <taxon>Kwoniella</taxon>
    </lineage>
</organism>
<dbReference type="InterPro" id="IPR037794">
    <property type="entry name" value="TAF12"/>
</dbReference>
<feature type="region of interest" description="Disordered" evidence="6">
    <location>
        <begin position="1"/>
        <end position="28"/>
    </location>
</feature>
<feature type="domain" description="Transcription initiation factor TFIID subunit 12" evidence="7">
    <location>
        <begin position="527"/>
        <end position="593"/>
    </location>
</feature>
<evidence type="ECO:0000259" key="7">
    <source>
        <dbReference type="Pfam" id="PF03847"/>
    </source>
</evidence>
<dbReference type="SUPFAM" id="SSF47113">
    <property type="entry name" value="Histone-fold"/>
    <property type="match status" value="1"/>
</dbReference>
<feature type="region of interest" description="Disordered" evidence="6">
    <location>
        <begin position="257"/>
        <end position="481"/>
    </location>
</feature>
<dbReference type="EMBL" id="KI669501">
    <property type="protein sequence ID" value="OCF34240.1"/>
    <property type="molecule type" value="Genomic_DNA"/>
</dbReference>
<dbReference type="PANTHER" id="PTHR12264">
    <property type="entry name" value="TRANSCRIPTION INITIATION FACTOR TFIID SUBUNIT 12"/>
    <property type="match status" value="1"/>
</dbReference>
<dbReference type="Gene3D" id="1.10.20.10">
    <property type="entry name" value="Histone, subunit A"/>
    <property type="match status" value="1"/>
</dbReference>
<sequence>MARPPPGPGTPTGGSNSPRPSGNGGNSQMTINTILHNLPNLFGMHARGDLTELQVNQLRQLMHTHYKHVTASALSNGRPNPLLSLPPGIDPTMSWKGKPPLISREAYLASIEKTTAHLQEHMVKRAQEQAALAAAGISNGTIGESSQQAQAGTSMNSNMLQQPSGPGTPPIPMPMQQQTGVAGQQQHQAVVGPPQLVAGLGPVSQGQLPPGVFSLNHLKDLVKASPEMRQEWFAKDPNRVAAYNLSIKYWGAKQQQLGNAGSSGVPVAGSSRSTPPPPPPPQVQALNASTATGSPTVGRYNASLTMPTTINPSTLQTPPITPPVPPAPVSAQTQAQATPMPPSTQSPSQADRPSSTRAVELPADGVPGTTEAAVNTSSSALPAPTTTAPTSQISQPEVAEESAKSGPITGNVALDTELPSQSVEPTAAKASTTGSEMQEKSTVASTAAPEEDEKKKVDAEKGSTNKATEDTAPVAAAAPGINGDPALPSAVANTESTPAFATALPDPNAFALKPPPPPPEPEHIRRKRKWREFVDEMVPGMEMEVGIDQVLEDLLDGLLDEGFKGAVRLAKHRGSDKVELKDMAYFVDQHWNISVPGFDALGHTHRHIHVAPERERRRGKAVNPNQAAYAAFVKANGGKSQAPPPSAAAASAPVQVVTQGTASNHAPAPVQNQAQGGGQGQE</sequence>
<dbReference type="OrthoDB" id="2193432at2759"/>
<dbReference type="GO" id="GO:0000124">
    <property type="term" value="C:SAGA complex"/>
    <property type="evidence" value="ECO:0007669"/>
    <property type="project" value="InterPro"/>
</dbReference>
<dbReference type="STRING" id="1296120.A0A1B9GT49"/>
<evidence type="ECO:0000313" key="9">
    <source>
        <dbReference type="Proteomes" id="UP000092666"/>
    </source>
</evidence>
<feature type="compositionally biased region" description="Pro residues" evidence="6">
    <location>
        <begin position="319"/>
        <end position="328"/>
    </location>
</feature>
<keyword evidence="5" id="KW-0539">Nucleus</keyword>
<dbReference type="GO" id="GO:0005669">
    <property type="term" value="C:transcription factor TFIID complex"/>
    <property type="evidence" value="ECO:0007669"/>
    <property type="project" value="InterPro"/>
</dbReference>
<name>A0A1B9GT49_9TREE</name>
<dbReference type="GO" id="GO:0017025">
    <property type="term" value="F:TBP-class protein binding"/>
    <property type="evidence" value="ECO:0007669"/>
    <property type="project" value="TreeGrafter"/>
</dbReference>
<dbReference type="GO" id="GO:0051123">
    <property type="term" value="P:RNA polymerase II preinitiation complex assembly"/>
    <property type="evidence" value="ECO:0007669"/>
    <property type="project" value="TreeGrafter"/>
</dbReference>
<comment type="similarity">
    <text evidence="2">Belongs to the TAF12 family.</text>
</comment>
<feature type="compositionally biased region" description="Low complexity" evidence="6">
    <location>
        <begin position="647"/>
        <end position="657"/>
    </location>
</feature>
<evidence type="ECO:0000256" key="5">
    <source>
        <dbReference type="ARBA" id="ARBA00023242"/>
    </source>
</evidence>
<evidence type="ECO:0000256" key="6">
    <source>
        <dbReference type="SAM" id="MobiDB-lite"/>
    </source>
</evidence>
<dbReference type="InterPro" id="IPR003228">
    <property type="entry name" value="TFIID_TAF12_dom"/>
</dbReference>
<feature type="region of interest" description="Disordered" evidence="6">
    <location>
        <begin position="635"/>
        <end position="682"/>
    </location>
</feature>
<evidence type="ECO:0000256" key="2">
    <source>
        <dbReference type="ARBA" id="ARBA00007530"/>
    </source>
</evidence>
<proteinExistence type="inferred from homology"/>
<feature type="compositionally biased region" description="Polar residues" evidence="6">
    <location>
        <begin position="143"/>
        <end position="160"/>
    </location>
</feature>
<keyword evidence="4" id="KW-0804">Transcription</keyword>
<feature type="compositionally biased region" description="Low complexity" evidence="6">
    <location>
        <begin position="329"/>
        <end position="338"/>
    </location>
</feature>
<feature type="compositionally biased region" description="Polar residues" evidence="6">
    <location>
        <begin position="284"/>
        <end position="295"/>
    </location>
</feature>